<dbReference type="Gene3D" id="3.30.160.60">
    <property type="entry name" value="Classic Zinc Finger"/>
    <property type="match status" value="1"/>
</dbReference>
<feature type="region of interest" description="Disordered" evidence="1">
    <location>
        <begin position="1"/>
        <end position="44"/>
    </location>
</feature>
<dbReference type="SUPFAM" id="SSF57667">
    <property type="entry name" value="beta-beta-alpha zinc fingers"/>
    <property type="match status" value="1"/>
</dbReference>
<gene>
    <name evidence="3" type="primary">KLF13</name>
    <name evidence="3" type="ORF">LHYA1_G002425</name>
</gene>
<keyword evidence="4" id="KW-1185">Reference proteome</keyword>
<dbReference type="InterPro" id="IPR013087">
    <property type="entry name" value="Znf_C2H2_type"/>
</dbReference>
<feature type="domain" description="C2H2-type" evidence="2">
    <location>
        <begin position="267"/>
        <end position="292"/>
    </location>
</feature>
<feature type="compositionally biased region" description="Polar residues" evidence="1">
    <location>
        <begin position="1529"/>
        <end position="1549"/>
    </location>
</feature>
<evidence type="ECO:0000313" key="4">
    <source>
        <dbReference type="Proteomes" id="UP000431533"/>
    </source>
</evidence>
<dbReference type="GeneID" id="41982623"/>
<feature type="compositionally biased region" description="Polar residues" evidence="1">
    <location>
        <begin position="185"/>
        <end position="194"/>
    </location>
</feature>
<evidence type="ECO:0000259" key="2">
    <source>
        <dbReference type="SMART" id="SM00355"/>
    </source>
</evidence>
<organism evidence="3 4">
    <name type="scientific">Lachnellula hyalina</name>
    <dbReference type="NCBI Taxonomy" id="1316788"/>
    <lineage>
        <taxon>Eukaryota</taxon>
        <taxon>Fungi</taxon>
        <taxon>Dikarya</taxon>
        <taxon>Ascomycota</taxon>
        <taxon>Pezizomycotina</taxon>
        <taxon>Leotiomycetes</taxon>
        <taxon>Helotiales</taxon>
        <taxon>Lachnaceae</taxon>
        <taxon>Lachnellula</taxon>
    </lineage>
</organism>
<dbReference type="SMART" id="SM00355">
    <property type="entry name" value="ZnF_C2H2"/>
    <property type="match status" value="3"/>
</dbReference>
<feature type="region of interest" description="Disordered" evidence="1">
    <location>
        <begin position="102"/>
        <end position="194"/>
    </location>
</feature>
<dbReference type="RefSeq" id="XP_031007507.1">
    <property type="nucleotide sequence ID" value="XM_031147401.1"/>
</dbReference>
<dbReference type="OrthoDB" id="1658288at2759"/>
<dbReference type="InterPro" id="IPR036236">
    <property type="entry name" value="Znf_C2H2_sf"/>
</dbReference>
<feature type="region of interest" description="Disordered" evidence="1">
    <location>
        <begin position="306"/>
        <end position="350"/>
    </location>
</feature>
<proteinExistence type="predicted"/>
<name>A0A8H8U000_9HELO</name>
<sequence>MEDVHDGDYSPGDAGFRSSPLLESVKPDLYPDNSSLGAPLKESSEQYDYDIEGVEHGPWPGIGDVEAPVDDDYSELENDIPPSLDETWDHHMNKLVGVAGSSETDSLFGEDGQSIARHGSPPQSPNEYRRELPSPDHGDFDALRHGTMLYPRQSKIAGHKYPNAGTYSSSRSETPDSDLDGATPPGNQMSIDDITNPQIRGFQCTYTGCMAQPFQTQYLLNSHANVHRSNRPHYCSVKGCPRSNGGKGFRSKNELIRHGIVHDSPGYVCPFCPGREHKYPRPDNLQRHVRVHHFDKDKDDAQLREALSQRPDGPSRGRLRRNGPLETYPEDKPVASSPHISPVGQHFLPTCDPPMPTTEIAEIADGLRTSSSGIHDLQIESAHLEDESCMRQLPKSTVSRSQIVRPINVRPTPTSLIWEEHPEIRKYYNLELPRKESKSIQSKEPYFVLHKDVPKSLYAPRIVYLDREPNPQKGRHPCQYPSKACWKKKGTRPVFGRWIDLVRHYSYVHAKGNYAPPNAIHYNSTPRNFSPYIESEASTRAGIGYTTAASMTQLAAMNTTDEEAVTEYPNNFSDKFDSHQSNPEPHISNVPHPQTVATDSGYASIGWEHEANKDEDEDDSQTMYTDNQELNVPEDVKDKLSAAFSRELIRELSGARGNWNDQKELRDALEEILREFAIRCGGNAHSRQERDAVTFVRHYRCRIANLLEKCMKVDSDDGEEYVDDNEVDEGTRFRRAQKGLSVEEKMRLWMAPKPPLPQLSDGLSSYANEEHEQEGIEDYTIYHYPEAWKFLTNGHGYQWLLGRIRTEMILTSRVDTVAENIRQEILRGLSSSNPERGHRHILSQAFEIRWNIRDFLKEHYADQEYPQLGTLITLVGSGMDAQALTCAEYMRQVWPTTGVETLDALQKALGNGLENWYKGTTTDGTEIKFVIHSSSVVAVVTGTAPAIAEIGQQLAWLGAALRGTPSGDKMAYCAPKIGRSPGSSIFQLAFQVVNFEQTPRGEVPNGSCWSRLFRNPIVVRGFPILARSRGERGLEIPLNMMAGLGQATRVTNFDGGLVIKGCSSMFYPTQRIQNSVLWHLLVNENGERISYLSAEGHRASIHDVDATCLERSRNFLGWASSAEIHTGGKEIRYEDIDWAGASLASAGFACEKASIVAGQFVTGGASFVRGTQDTPIYIGRGGGPYAQEVHFARNMKVVLYDTKDRRGWLVDGASALLHLTRTQLASSPYSDSDLFRIEDFNHGDPNNGILAAKKALMDPKNRNMLIFEDVTTSTELNTSGGIEGLEEVRKIAKPWTYEDLVRQTYHTLEQIHDYQTKMMASPTLGLRFTDREKLIGFGFKDIVDGHNDLLPRVATLKASGRGWVDFTRSIRAIILLGKGFGEIIKPSKDSNKLCKYWSHVPTGKDYLVACTATLKEISLKHGDCDSDPLELASGIYWHKPDKLFEPCECRRTKLAGTCDRVQVLLPQFCLGPKRNPQPFNCRDGAVIIGRSRRLPWHWPSKGKPVRGKSSEPESDDGNSLPDSGIGESLPSTLDLDSSRNANSSPSDGSPPSLASADIAGTRPRDSESSLSSRSELNSMIGDTMMSGGLGGDDEVYNATQSPVPDHIFSAHSISQPYASYTEFASRSETTLSTPPNTREISSRPAIAKRTWDEIKHSLQMSPRKRPKPNPDLIKLEPSSFPPPPALPK</sequence>
<feature type="compositionally biased region" description="Basic and acidic residues" evidence="1">
    <location>
        <begin position="127"/>
        <end position="144"/>
    </location>
</feature>
<dbReference type="GO" id="GO:0006357">
    <property type="term" value="P:regulation of transcription by RNA polymerase II"/>
    <property type="evidence" value="ECO:0007669"/>
    <property type="project" value="TreeGrafter"/>
</dbReference>
<dbReference type="PANTHER" id="PTHR46179">
    <property type="entry name" value="ZINC FINGER PROTEIN"/>
    <property type="match status" value="1"/>
</dbReference>
<protein>
    <submittedName>
        <fullName evidence="3">Krueppel-like factor 13</fullName>
    </submittedName>
</protein>
<evidence type="ECO:0000313" key="3">
    <source>
        <dbReference type="EMBL" id="TVY28719.1"/>
    </source>
</evidence>
<feature type="compositionally biased region" description="Pro residues" evidence="1">
    <location>
        <begin position="1679"/>
        <end position="1688"/>
    </location>
</feature>
<dbReference type="PANTHER" id="PTHR46179:SF19">
    <property type="entry name" value="C2H2 FINGER DOMAIN TRANSCRIPTION FACTOR (EUROFUNG)-RELATED"/>
    <property type="match status" value="1"/>
</dbReference>
<reference evidence="3 4" key="1">
    <citation type="submission" date="2018-05" db="EMBL/GenBank/DDBJ databases">
        <title>Genome sequencing and assembly of the regulated plant pathogen Lachnellula willkommii and related sister species for the development of diagnostic species identification markers.</title>
        <authorList>
            <person name="Giroux E."/>
            <person name="Bilodeau G."/>
        </authorList>
    </citation>
    <scope>NUCLEOTIDE SEQUENCE [LARGE SCALE GENOMIC DNA]</scope>
    <source>
        <strain evidence="3 4">CBS 185.66</strain>
    </source>
</reference>
<dbReference type="Proteomes" id="UP000431533">
    <property type="component" value="Unassembled WGS sequence"/>
</dbReference>
<comment type="caution">
    <text evidence="3">The sequence shown here is derived from an EMBL/GenBank/DDBJ whole genome shotgun (WGS) entry which is preliminary data.</text>
</comment>
<accession>A0A8H8U000</accession>
<dbReference type="EMBL" id="QGMH01000027">
    <property type="protein sequence ID" value="TVY28719.1"/>
    <property type="molecule type" value="Genomic_DNA"/>
</dbReference>
<feature type="domain" description="C2H2-type" evidence="2">
    <location>
        <begin position="233"/>
        <end position="262"/>
    </location>
</feature>
<dbReference type="InterPro" id="IPR051061">
    <property type="entry name" value="Zinc_finger_trans_reg"/>
</dbReference>
<feature type="compositionally biased region" description="Low complexity" evidence="1">
    <location>
        <begin position="1568"/>
        <end position="1578"/>
    </location>
</feature>
<feature type="region of interest" description="Disordered" evidence="1">
    <location>
        <begin position="1498"/>
        <end position="1600"/>
    </location>
</feature>
<feature type="region of interest" description="Disordered" evidence="1">
    <location>
        <begin position="1656"/>
        <end position="1688"/>
    </location>
</feature>
<feature type="domain" description="C2H2-type" evidence="2">
    <location>
        <begin position="202"/>
        <end position="227"/>
    </location>
</feature>
<evidence type="ECO:0000256" key="1">
    <source>
        <dbReference type="SAM" id="MobiDB-lite"/>
    </source>
</evidence>
<feature type="region of interest" description="Disordered" evidence="1">
    <location>
        <begin position="576"/>
        <end position="595"/>
    </location>
</feature>
<dbReference type="GO" id="GO:0005634">
    <property type="term" value="C:nucleus"/>
    <property type="evidence" value="ECO:0007669"/>
    <property type="project" value="TreeGrafter"/>
</dbReference>